<protein>
    <submittedName>
        <fullName evidence="2">Alpha-methylacyl-CoA racemase</fullName>
    </submittedName>
</protein>
<dbReference type="AlphaFoldDB" id="A0A0X3NLP8"/>
<dbReference type="EMBL" id="GEEE01024648">
    <property type="protein sequence ID" value="JAP38577.1"/>
    <property type="molecule type" value="Transcribed_RNA"/>
</dbReference>
<gene>
    <name evidence="2" type="primary">AMACR</name>
    <name evidence="2" type="ORF">TR124060</name>
</gene>
<evidence type="ECO:0000256" key="1">
    <source>
        <dbReference type="ARBA" id="ARBA00008383"/>
    </source>
</evidence>
<dbReference type="InterPro" id="IPR044855">
    <property type="entry name" value="CoA-Trfase_III_dom3_sf"/>
</dbReference>
<reference evidence="2" key="1">
    <citation type="submission" date="2016-01" db="EMBL/GenBank/DDBJ databases">
        <title>Reference transcriptome for the parasite Schistocephalus solidus: insights into the molecular evolution of parasitism.</title>
        <authorList>
            <person name="Hebert F.O."/>
            <person name="Grambauer S."/>
            <person name="Barber I."/>
            <person name="Landry C.R."/>
            <person name="Aubin-Horth N."/>
        </authorList>
    </citation>
    <scope>NUCLEOTIDE SEQUENCE</scope>
</reference>
<dbReference type="PANTHER" id="PTHR48228:SF5">
    <property type="entry name" value="ALPHA-METHYLACYL-COA RACEMASE"/>
    <property type="match status" value="1"/>
</dbReference>
<evidence type="ECO:0000313" key="2">
    <source>
        <dbReference type="EMBL" id="JAP38577.1"/>
    </source>
</evidence>
<dbReference type="Gene3D" id="3.30.1540.10">
    <property type="entry name" value="formyl-coa transferase, domain 3"/>
    <property type="match status" value="1"/>
</dbReference>
<sequence length="368" mass="40881">MLKGLKVLELASIGSSNVCCHLLKDYGATITRILNPQSAFVDHTLNAEKTTLSLDLRESPDKIKMMELCKTSDVLLDPFRPKCLDRLGFSPAILHRLNPRLILARISGYGNVDDRQDKDYYMRPGHDINYLAETGLLWQFTGETCSRPIPPASMIAEMAGGVYTTAFGIMMALYEREKTGNGKIVDVSIADGVSYVSSQFLASRQVSQRTSTASFSSALWPDLTKQCANLLDGGAPFYRTYETKDKKYVAVGAIEPHFYANLLKELGVPPATAPQMDRVAWPRICALFSGIFITETREYWINQKNLVQSACVSPVWSPEEAIANRPPHTMRPMRFSVSPLSGGSKDKNFSVQVPSKCPVLLDFPPEDR</sequence>
<dbReference type="Pfam" id="PF02515">
    <property type="entry name" value="CoA_transf_3"/>
    <property type="match status" value="1"/>
</dbReference>
<dbReference type="InterPro" id="IPR050509">
    <property type="entry name" value="CoA-transferase_III"/>
</dbReference>
<proteinExistence type="inferred from homology"/>
<accession>A0A0X3NLP8</accession>
<dbReference type="InterPro" id="IPR023606">
    <property type="entry name" value="CoA-Trfase_III_dom_1_sf"/>
</dbReference>
<dbReference type="SUPFAM" id="SSF89796">
    <property type="entry name" value="CoA-transferase family III (CaiB/BaiF)"/>
    <property type="match status" value="1"/>
</dbReference>
<organism evidence="2">
    <name type="scientific">Schistocephalus solidus</name>
    <name type="common">Tapeworm</name>
    <dbReference type="NCBI Taxonomy" id="70667"/>
    <lineage>
        <taxon>Eukaryota</taxon>
        <taxon>Metazoa</taxon>
        <taxon>Spiralia</taxon>
        <taxon>Lophotrochozoa</taxon>
        <taxon>Platyhelminthes</taxon>
        <taxon>Cestoda</taxon>
        <taxon>Eucestoda</taxon>
        <taxon>Diphyllobothriidea</taxon>
        <taxon>Diphyllobothriidae</taxon>
        <taxon>Schistocephalus</taxon>
    </lineage>
</organism>
<dbReference type="GO" id="GO:0003824">
    <property type="term" value="F:catalytic activity"/>
    <property type="evidence" value="ECO:0007669"/>
    <property type="project" value="InterPro"/>
</dbReference>
<name>A0A0X3NLP8_SCHSO</name>
<dbReference type="InterPro" id="IPR003673">
    <property type="entry name" value="CoA-Trfase_fam_III"/>
</dbReference>
<dbReference type="Gene3D" id="3.40.50.10540">
    <property type="entry name" value="Crotonobetainyl-coa:carnitine coa-transferase, domain 1"/>
    <property type="match status" value="1"/>
</dbReference>
<dbReference type="PANTHER" id="PTHR48228">
    <property type="entry name" value="SUCCINYL-COA--D-CITRAMALATE COA-TRANSFERASE"/>
    <property type="match status" value="1"/>
</dbReference>
<comment type="similarity">
    <text evidence="1">Belongs to the CoA-transferase III family.</text>
</comment>